<dbReference type="Pfam" id="PF01420">
    <property type="entry name" value="Methylase_S"/>
    <property type="match status" value="2"/>
</dbReference>
<keyword evidence="2" id="KW-0680">Restriction system</keyword>
<gene>
    <name evidence="5" type="ORF">K1F36_03600</name>
</gene>
<keyword evidence="6" id="KW-1185">Reference proteome</keyword>
<dbReference type="InterPro" id="IPR000055">
    <property type="entry name" value="Restrct_endonuc_typeI_TRD"/>
</dbReference>
<evidence type="ECO:0000256" key="2">
    <source>
        <dbReference type="ARBA" id="ARBA00022747"/>
    </source>
</evidence>
<dbReference type="EMBL" id="JAHZSV010000003">
    <property type="protein sequence ID" value="MBW8198900.1"/>
    <property type="molecule type" value="Genomic_DNA"/>
</dbReference>
<dbReference type="PANTHER" id="PTHR43140:SF1">
    <property type="entry name" value="TYPE I RESTRICTION ENZYME ECOKI SPECIFICITY SUBUNIT"/>
    <property type="match status" value="1"/>
</dbReference>
<accession>A0ABS7EMV4</accession>
<evidence type="ECO:0000256" key="1">
    <source>
        <dbReference type="ARBA" id="ARBA00010923"/>
    </source>
</evidence>
<organism evidence="5 6">
    <name type="scientific">Flagellimonas abyssi</name>
    <dbReference type="NCBI Taxonomy" id="2864871"/>
    <lineage>
        <taxon>Bacteria</taxon>
        <taxon>Pseudomonadati</taxon>
        <taxon>Bacteroidota</taxon>
        <taxon>Flavobacteriia</taxon>
        <taxon>Flavobacteriales</taxon>
        <taxon>Flavobacteriaceae</taxon>
        <taxon>Flagellimonas</taxon>
    </lineage>
</organism>
<sequence length="447" mass="51146">MDSKQLPDNWAITKLGVLSNLIRGVSYKKTDASQIKTAIFNIHILRGGNIQDGSIVAGKDEVYVNRELIKKTQFIKKSDVVIVGSTGSKKLIGKAGIALQDYNDTAFGAFLMLARANKKINSNYFAYFFLSKFYRDKIRELAGGVNINNIRKEYINDMRFPLPPRIEQDRIVFKVDTLMAQVQAMQKSLERIPQLLKDFRQQVLTQAVTGKLTEEWRVGKDLEDWRFSKIEDIADSLSGFAFKSKDFVDSGIQLIRMGNLYNNKLDLTRNPVFLPRELDIKLRNKYTLIKGDILLSLTGTKYKRDYGFAIKVDVEEELLLNQRILALRPRINVDYFLYILKDNIFRDQFFSFETGGVNQGNVGSKAVQSIKVKIPPAIEQNEIVSRVEGLFRTLRQIEEKYETLKLKINGLPQAILQKAFKGELVEQLPTEGDAKELLKEIEKLKKS</sequence>
<evidence type="ECO:0000313" key="6">
    <source>
        <dbReference type="Proteomes" id="UP001196136"/>
    </source>
</evidence>
<evidence type="ECO:0000256" key="3">
    <source>
        <dbReference type="ARBA" id="ARBA00023125"/>
    </source>
</evidence>
<comment type="similarity">
    <text evidence="1">Belongs to the type-I restriction system S methylase family.</text>
</comment>
<feature type="domain" description="Type I restriction modification DNA specificity" evidence="4">
    <location>
        <begin position="223"/>
        <end position="404"/>
    </location>
</feature>
<comment type="caution">
    <text evidence="5">The sequence shown here is derived from an EMBL/GenBank/DDBJ whole genome shotgun (WGS) entry which is preliminary data.</text>
</comment>
<proteinExistence type="inferred from homology"/>
<evidence type="ECO:0000259" key="4">
    <source>
        <dbReference type="Pfam" id="PF01420"/>
    </source>
</evidence>
<keyword evidence="3" id="KW-0238">DNA-binding</keyword>
<keyword evidence="5" id="KW-0540">Nuclease</keyword>
<feature type="domain" description="Type I restriction modification DNA specificity" evidence="4">
    <location>
        <begin position="7"/>
        <end position="193"/>
    </location>
</feature>
<dbReference type="InterPro" id="IPR044946">
    <property type="entry name" value="Restrct_endonuc_typeI_TRD_sf"/>
</dbReference>
<dbReference type="Gene3D" id="3.90.220.20">
    <property type="entry name" value="DNA methylase specificity domains"/>
    <property type="match status" value="2"/>
</dbReference>
<dbReference type="CDD" id="cd17252">
    <property type="entry name" value="RMtype1_S_EcoKI-TRD1-CR1_like"/>
    <property type="match status" value="1"/>
</dbReference>
<dbReference type="Proteomes" id="UP001196136">
    <property type="component" value="Unassembled WGS sequence"/>
</dbReference>
<dbReference type="RefSeq" id="WP_220112579.1">
    <property type="nucleotide sequence ID" value="NZ_JAHZSV010000003.1"/>
</dbReference>
<dbReference type="PANTHER" id="PTHR43140">
    <property type="entry name" value="TYPE-1 RESTRICTION ENZYME ECOKI SPECIFICITY PROTEIN"/>
    <property type="match status" value="1"/>
</dbReference>
<protein>
    <submittedName>
        <fullName evidence="5">Restriction endonuclease subunit S</fullName>
        <ecNumber evidence="5">3.1.21.-</ecNumber>
    </submittedName>
</protein>
<dbReference type="SUPFAM" id="SSF116734">
    <property type="entry name" value="DNA methylase specificity domain"/>
    <property type="match status" value="2"/>
</dbReference>
<reference evidence="5 6" key="1">
    <citation type="submission" date="2021-08" db="EMBL/GenBank/DDBJ databases">
        <title>Muricauda profundi sp. nov., a marine bacterium isolated from deep seawater of the Mariana Trench.</title>
        <authorList>
            <person name="Wei Y."/>
        </authorList>
    </citation>
    <scope>NUCLEOTIDE SEQUENCE [LARGE SCALE GENOMIC DNA]</scope>
    <source>
        <strain evidence="5 6">W52</strain>
    </source>
</reference>
<keyword evidence="5" id="KW-0378">Hydrolase</keyword>
<dbReference type="InterPro" id="IPR051212">
    <property type="entry name" value="Type-I_RE_S_subunit"/>
</dbReference>
<dbReference type="EC" id="3.1.21.-" evidence="5"/>
<evidence type="ECO:0000313" key="5">
    <source>
        <dbReference type="EMBL" id="MBW8198900.1"/>
    </source>
</evidence>
<dbReference type="CDD" id="cd17278">
    <property type="entry name" value="RMtype1_S_LdeBORF1052P-TRD2-CR2"/>
    <property type="match status" value="1"/>
</dbReference>
<keyword evidence="5" id="KW-0255">Endonuclease</keyword>
<name>A0ABS7EMV4_9FLAO</name>
<dbReference type="GO" id="GO:0016787">
    <property type="term" value="F:hydrolase activity"/>
    <property type="evidence" value="ECO:0007669"/>
    <property type="project" value="UniProtKB-KW"/>
</dbReference>
<dbReference type="GO" id="GO:0004519">
    <property type="term" value="F:endonuclease activity"/>
    <property type="evidence" value="ECO:0007669"/>
    <property type="project" value="UniProtKB-KW"/>
</dbReference>